<comment type="caution">
    <text evidence="6">The sequence shown here is derived from an EMBL/GenBank/DDBJ whole genome shotgun (WGS) entry which is preliminary data.</text>
</comment>
<dbReference type="Pfam" id="PF02348">
    <property type="entry name" value="CTP_transf_3"/>
    <property type="match status" value="1"/>
</dbReference>
<dbReference type="Gene3D" id="3.40.50.1000">
    <property type="entry name" value="HAD superfamily/HAD-like"/>
    <property type="match status" value="1"/>
</dbReference>
<keyword evidence="7" id="KW-1185">Reference proteome</keyword>
<dbReference type="PANTHER" id="PTHR21485">
    <property type="entry name" value="HAD SUPERFAMILY MEMBERS CMAS AND KDSC"/>
    <property type="match status" value="1"/>
</dbReference>
<proteinExistence type="inferred from homology"/>
<dbReference type="EC" id="2.7.7.43" evidence="4"/>
<comment type="pathway">
    <text evidence="2">Amino-sugar metabolism; N-acetylneuraminate metabolism.</text>
</comment>
<evidence type="ECO:0000313" key="6">
    <source>
        <dbReference type="EMBL" id="TQL62291.1"/>
    </source>
</evidence>
<dbReference type="InterPro" id="IPR050793">
    <property type="entry name" value="CMP-NeuNAc_synthase"/>
</dbReference>
<organism evidence="6 7">
    <name type="scientific">Propioniferax innocua</name>
    <dbReference type="NCBI Taxonomy" id="1753"/>
    <lineage>
        <taxon>Bacteria</taxon>
        <taxon>Bacillati</taxon>
        <taxon>Actinomycetota</taxon>
        <taxon>Actinomycetes</taxon>
        <taxon>Propionibacteriales</taxon>
        <taxon>Propionibacteriaceae</taxon>
        <taxon>Propioniferax</taxon>
    </lineage>
</organism>
<name>A0A542ZPJ5_9ACTN</name>
<dbReference type="Gene3D" id="3.90.550.10">
    <property type="entry name" value="Spore Coat Polysaccharide Biosynthesis Protein SpsA, Chain A"/>
    <property type="match status" value="1"/>
</dbReference>
<reference evidence="6 7" key="1">
    <citation type="submission" date="2019-06" db="EMBL/GenBank/DDBJ databases">
        <title>Sequencing the genomes of 1000 actinobacteria strains.</title>
        <authorList>
            <person name="Klenk H.-P."/>
        </authorList>
    </citation>
    <scope>NUCLEOTIDE SEQUENCE [LARGE SCALE GENOMIC DNA]</scope>
    <source>
        <strain evidence="6 7">DSM 8251</strain>
    </source>
</reference>
<dbReference type="GO" id="GO:0008781">
    <property type="term" value="F:N-acylneuraminate cytidylyltransferase activity"/>
    <property type="evidence" value="ECO:0007669"/>
    <property type="project" value="UniProtKB-EC"/>
</dbReference>
<accession>A0A542ZPJ5</accession>
<keyword evidence="6" id="KW-0548">Nucleotidyltransferase</keyword>
<dbReference type="GO" id="GO:0006054">
    <property type="term" value="P:N-acetylneuraminate metabolic process"/>
    <property type="evidence" value="ECO:0007669"/>
    <property type="project" value="UniProtKB-UniPathway"/>
</dbReference>
<evidence type="ECO:0000256" key="4">
    <source>
        <dbReference type="ARBA" id="ARBA00012491"/>
    </source>
</evidence>
<dbReference type="InterPro" id="IPR023214">
    <property type="entry name" value="HAD_sf"/>
</dbReference>
<dbReference type="EMBL" id="VFOR01000001">
    <property type="protein sequence ID" value="TQL62291.1"/>
    <property type="molecule type" value="Genomic_DNA"/>
</dbReference>
<dbReference type="CDD" id="cd02513">
    <property type="entry name" value="CMP-NeuAc_Synthase"/>
    <property type="match status" value="1"/>
</dbReference>
<evidence type="ECO:0000256" key="5">
    <source>
        <dbReference type="SAM" id="MobiDB-lite"/>
    </source>
</evidence>
<sequence>MTTVAIIPARGGSQGVPGKNLKPVGGVPLIGRAVRACRAARLIDHVYVTTDAADIAEVARAEGAEIIHRPADLASSTASSESALLHALDEIADHGVDPRTLVFVQCTSPFLEPKDLDAGVELVTGGEADSVFSGVETFEFLWRDAEDSCPPGTGPMVGQNHDASHRPRRQDRRPDYRETGAFYVMDVKGFLRAQHRFFGTTRVVPVSELASLEIDTAEELALADAFAGILDSPPADLPLDVDVVFSVVDGILTSGACAWQGDGAAVTIDRADVIGLNQIDIPWVVLPQKLGTPAPERLGLTTLPGSTAQDITDWLDEHGISPERAALVSADVETLDAMTAVGWPIAVPDAPASVRSAARLVLTFPAGRGAVRELCDRIAEARTP</sequence>
<dbReference type="SUPFAM" id="SSF56784">
    <property type="entry name" value="HAD-like"/>
    <property type="match status" value="1"/>
</dbReference>
<dbReference type="UniPathway" id="UPA00628"/>
<dbReference type="InterPro" id="IPR029044">
    <property type="entry name" value="Nucleotide-diphossugar_trans"/>
</dbReference>
<dbReference type="OrthoDB" id="9805604at2"/>
<evidence type="ECO:0000313" key="7">
    <source>
        <dbReference type="Proteomes" id="UP000316196"/>
    </source>
</evidence>
<dbReference type="SUPFAM" id="SSF53448">
    <property type="entry name" value="Nucleotide-diphospho-sugar transferases"/>
    <property type="match status" value="1"/>
</dbReference>
<comment type="similarity">
    <text evidence="3">Belongs to the CMP-NeuNAc synthase family.</text>
</comment>
<dbReference type="InterPro" id="IPR003329">
    <property type="entry name" value="Cytidylyl_trans"/>
</dbReference>
<protein>
    <recommendedName>
        <fullName evidence="4">N-acylneuraminate cytidylyltransferase</fullName>
        <ecNumber evidence="4">2.7.7.43</ecNumber>
    </recommendedName>
</protein>
<evidence type="ECO:0000256" key="3">
    <source>
        <dbReference type="ARBA" id="ARBA00010726"/>
    </source>
</evidence>
<gene>
    <name evidence="6" type="ORF">FB460_0062</name>
</gene>
<dbReference type="InterPro" id="IPR036412">
    <property type="entry name" value="HAD-like_sf"/>
</dbReference>
<dbReference type="AlphaFoldDB" id="A0A542ZPJ5"/>
<comment type="catalytic activity">
    <reaction evidence="1">
        <text>an N-acylneuraminate + CTP = a CMP-N-acyl-beta-neuraminate + diphosphate</text>
        <dbReference type="Rhea" id="RHEA:11344"/>
        <dbReference type="ChEBI" id="CHEBI:33019"/>
        <dbReference type="ChEBI" id="CHEBI:37563"/>
        <dbReference type="ChEBI" id="CHEBI:60073"/>
        <dbReference type="ChEBI" id="CHEBI:68671"/>
        <dbReference type="EC" id="2.7.7.43"/>
    </reaction>
</comment>
<feature type="region of interest" description="Disordered" evidence="5">
    <location>
        <begin position="149"/>
        <end position="172"/>
    </location>
</feature>
<evidence type="ECO:0000256" key="2">
    <source>
        <dbReference type="ARBA" id="ARBA00005141"/>
    </source>
</evidence>
<keyword evidence="6" id="KW-0808">Transferase</keyword>
<evidence type="ECO:0000256" key="1">
    <source>
        <dbReference type="ARBA" id="ARBA00001862"/>
    </source>
</evidence>
<dbReference type="Proteomes" id="UP000316196">
    <property type="component" value="Unassembled WGS sequence"/>
</dbReference>
<dbReference type="PANTHER" id="PTHR21485:SF3">
    <property type="entry name" value="N-ACYLNEURAMINATE CYTIDYLYLTRANSFERASE"/>
    <property type="match status" value="1"/>
</dbReference>
<dbReference type="RefSeq" id="WP_142092164.1">
    <property type="nucleotide sequence ID" value="NZ_BAAAMD010000003.1"/>
</dbReference>